<evidence type="ECO:0000256" key="3">
    <source>
        <dbReference type="PROSITE-ProRule" id="PRU00169"/>
    </source>
</evidence>
<proteinExistence type="predicted"/>
<feature type="region of interest" description="Disordered" evidence="4">
    <location>
        <begin position="148"/>
        <end position="185"/>
    </location>
</feature>
<reference evidence="6" key="1">
    <citation type="submission" date="2020-05" db="EMBL/GenBank/DDBJ databases">
        <title>Phylogenomic resolution of chytrid fungi.</title>
        <authorList>
            <person name="Stajich J.E."/>
            <person name="Amses K."/>
            <person name="Simmons R."/>
            <person name="Seto K."/>
            <person name="Myers J."/>
            <person name="Bonds A."/>
            <person name="Quandt C.A."/>
            <person name="Barry K."/>
            <person name="Liu P."/>
            <person name="Grigoriev I."/>
            <person name="Longcore J.E."/>
            <person name="James T.Y."/>
        </authorList>
    </citation>
    <scope>NUCLEOTIDE SEQUENCE</scope>
    <source>
        <strain evidence="6">JEL0318</strain>
    </source>
</reference>
<evidence type="ECO:0000259" key="5">
    <source>
        <dbReference type="PROSITE" id="PS50110"/>
    </source>
</evidence>
<dbReference type="Pfam" id="PF00072">
    <property type="entry name" value="Response_reg"/>
    <property type="match status" value="1"/>
</dbReference>
<dbReference type="SUPFAM" id="SSF52172">
    <property type="entry name" value="CheY-like"/>
    <property type="match status" value="1"/>
</dbReference>
<dbReference type="InterPro" id="IPR001789">
    <property type="entry name" value="Sig_transdc_resp-reg_receiver"/>
</dbReference>
<feature type="modified residue" description="4-aspartylphosphate" evidence="3">
    <location>
        <position position="73"/>
    </location>
</feature>
<gene>
    <name evidence="6" type="ORF">HK097_004697</name>
</gene>
<dbReference type="CDD" id="cd17546">
    <property type="entry name" value="REC_hyHK_CKI1_RcsC-like"/>
    <property type="match status" value="1"/>
</dbReference>
<feature type="domain" description="Response regulatory" evidence="5">
    <location>
        <begin position="21"/>
        <end position="142"/>
    </location>
</feature>
<dbReference type="InterPro" id="IPR011006">
    <property type="entry name" value="CheY-like_superfamily"/>
</dbReference>
<keyword evidence="7" id="KW-1185">Reference proteome</keyword>
<evidence type="ECO:0000313" key="7">
    <source>
        <dbReference type="Proteomes" id="UP001212841"/>
    </source>
</evidence>
<organism evidence="6 7">
    <name type="scientific">Rhizophlyctis rosea</name>
    <dbReference type="NCBI Taxonomy" id="64517"/>
    <lineage>
        <taxon>Eukaryota</taxon>
        <taxon>Fungi</taxon>
        <taxon>Fungi incertae sedis</taxon>
        <taxon>Chytridiomycota</taxon>
        <taxon>Chytridiomycota incertae sedis</taxon>
        <taxon>Chytridiomycetes</taxon>
        <taxon>Rhizophlyctidales</taxon>
        <taxon>Rhizophlyctidaceae</taxon>
        <taxon>Rhizophlyctis</taxon>
    </lineage>
</organism>
<keyword evidence="1 3" id="KW-0597">Phosphoprotein</keyword>
<evidence type="ECO:0000313" key="6">
    <source>
        <dbReference type="EMBL" id="KAJ3053262.1"/>
    </source>
</evidence>
<feature type="compositionally biased region" description="Basic and acidic residues" evidence="4">
    <location>
        <begin position="148"/>
        <end position="173"/>
    </location>
</feature>
<dbReference type="GO" id="GO:0000160">
    <property type="term" value="P:phosphorelay signal transduction system"/>
    <property type="evidence" value="ECO:0007669"/>
    <property type="project" value="UniProtKB-KW"/>
</dbReference>
<protein>
    <recommendedName>
        <fullName evidence="5">Response regulatory domain-containing protein</fullName>
    </recommendedName>
</protein>
<dbReference type="Proteomes" id="UP001212841">
    <property type="component" value="Unassembled WGS sequence"/>
</dbReference>
<keyword evidence="2" id="KW-0902">Two-component regulatory system</keyword>
<evidence type="ECO:0000256" key="4">
    <source>
        <dbReference type="SAM" id="MobiDB-lite"/>
    </source>
</evidence>
<sequence length="185" mass="21199">QKRIPRQREELLPDNSKHVLKILVAEDDPINRRLVQRQLEILGCSDVTIVSDGEMCVERFIKAKEPWDLIISDLQMPKLDGLGVVKRIREHEVLHRLRPTPVVAYTADVNFREEDLRALGMQGLLVKPADLRTLEAVLQRVLSESVRGDHTEAERGADKGQHGLDLDRTDGLQHRKKLLKRRDTS</sequence>
<comment type="caution">
    <text evidence="6">The sequence shown here is derived from an EMBL/GenBank/DDBJ whole genome shotgun (WGS) entry which is preliminary data.</text>
</comment>
<dbReference type="SMART" id="SM00448">
    <property type="entry name" value="REC"/>
    <property type="match status" value="1"/>
</dbReference>
<dbReference type="Gene3D" id="3.40.50.2300">
    <property type="match status" value="1"/>
</dbReference>
<dbReference type="AlphaFoldDB" id="A0AAD5SDW7"/>
<evidence type="ECO:0000256" key="2">
    <source>
        <dbReference type="ARBA" id="ARBA00023012"/>
    </source>
</evidence>
<feature type="non-terminal residue" evidence="6">
    <location>
        <position position="185"/>
    </location>
</feature>
<dbReference type="EMBL" id="JADGJD010000223">
    <property type="protein sequence ID" value="KAJ3053262.1"/>
    <property type="molecule type" value="Genomic_DNA"/>
</dbReference>
<evidence type="ECO:0000256" key="1">
    <source>
        <dbReference type="ARBA" id="ARBA00022553"/>
    </source>
</evidence>
<name>A0AAD5SDW7_9FUNG</name>
<dbReference type="PANTHER" id="PTHR45339">
    <property type="entry name" value="HYBRID SIGNAL TRANSDUCTION HISTIDINE KINASE J"/>
    <property type="match status" value="1"/>
</dbReference>
<feature type="compositionally biased region" description="Basic residues" evidence="4">
    <location>
        <begin position="174"/>
        <end position="185"/>
    </location>
</feature>
<accession>A0AAD5SDW7</accession>
<dbReference type="PANTHER" id="PTHR45339:SF1">
    <property type="entry name" value="HYBRID SIGNAL TRANSDUCTION HISTIDINE KINASE J"/>
    <property type="match status" value="1"/>
</dbReference>
<dbReference type="PROSITE" id="PS50110">
    <property type="entry name" value="RESPONSE_REGULATORY"/>
    <property type="match status" value="1"/>
</dbReference>